<dbReference type="Pfam" id="PF00413">
    <property type="entry name" value="Peptidase_M10"/>
    <property type="match status" value="1"/>
</dbReference>
<feature type="binding site" evidence="8">
    <location>
        <position position="182"/>
    </location>
    <ligand>
        <name>Ca(2+)</name>
        <dbReference type="ChEBI" id="CHEBI:29108"/>
        <label>1</label>
    </ligand>
</feature>
<dbReference type="AlphaFoldDB" id="A0A7M7REX2"/>
<keyword evidence="6" id="KW-0482">Metalloprotease</keyword>
<dbReference type="Pfam" id="PF01471">
    <property type="entry name" value="PG_binding_1"/>
    <property type="match status" value="1"/>
</dbReference>
<dbReference type="InterPro" id="IPR006026">
    <property type="entry name" value="Peptidase_Metallo"/>
</dbReference>
<keyword evidence="3 8" id="KW-0479">Metal-binding</keyword>
<evidence type="ECO:0000256" key="6">
    <source>
        <dbReference type="ARBA" id="ARBA00023049"/>
    </source>
</evidence>
<dbReference type="SUPFAM" id="SSF55486">
    <property type="entry name" value="Metalloproteases ('zincins'), catalytic domain"/>
    <property type="match status" value="1"/>
</dbReference>
<feature type="binding site" evidence="8">
    <location>
        <position position="226"/>
    </location>
    <ligand>
        <name>Zn(2+)</name>
        <dbReference type="ChEBI" id="CHEBI:29105"/>
        <label>1</label>
    </ligand>
</feature>
<keyword evidence="11" id="KW-0732">Signal</keyword>
<feature type="compositionally biased region" description="Low complexity" evidence="10">
    <location>
        <begin position="323"/>
        <end position="335"/>
    </location>
</feature>
<dbReference type="GO" id="GO:0004222">
    <property type="term" value="F:metalloendopeptidase activity"/>
    <property type="evidence" value="ECO:0000318"/>
    <property type="project" value="GO_Central"/>
</dbReference>
<dbReference type="PRINTS" id="PR00138">
    <property type="entry name" value="MATRIXIN"/>
</dbReference>
<reference evidence="13" key="2">
    <citation type="submission" date="2021-01" db="UniProtKB">
        <authorList>
            <consortium name="EnsemblMetazoa"/>
        </authorList>
    </citation>
    <scope>IDENTIFICATION</scope>
</reference>
<comment type="similarity">
    <text evidence="1">Belongs to the peptidase M10A family.</text>
</comment>
<keyword evidence="14" id="KW-1185">Reference proteome</keyword>
<dbReference type="GO" id="GO:0031012">
    <property type="term" value="C:extracellular matrix"/>
    <property type="evidence" value="ECO:0007669"/>
    <property type="project" value="InterPro"/>
</dbReference>
<dbReference type="GO" id="GO:0030574">
    <property type="term" value="P:collagen catabolic process"/>
    <property type="evidence" value="ECO:0000318"/>
    <property type="project" value="GO_Central"/>
</dbReference>
<dbReference type="EnsemblMetazoa" id="XM_786523">
    <property type="protein sequence ID" value="XP_791616"/>
    <property type="gene ID" value="LOC586753"/>
</dbReference>
<feature type="binding site" evidence="8">
    <location>
        <position position="256"/>
    </location>
    <ligand>
        <name>Ca(2+)</name>
        <dbReference type="ChEBI" id="CHEBI:29108"/>
        <label>3</label>
    </ligand>
</feature>
<keyword evidence="4" id="KW-0378">Hydrolase</keyword>
<dbReference type="GO" id="GO:0005615">
    <property type="term" value="C:extracellular space"/>
    <property type="evidence" value="ECO:0000318"/>
    <property type="project" value="GO_Central"/>
</dbReference>
<dbReference type="SMART" id="SM00120">
    <property type="entry name" value="HX"/>
    <property type="match status" value="3"/>
</dbReference>
<evidence type="ECO:0000256" key="9">
    <source>
        <dbReference type="PROSITE-ProRule" id="PRU01011"/>
    </source>
</evidence>
<organism evidence="13 14">
    <name type="scientific">Strongylocentrotus purpuratus</name>
    <name type="common">Purple sea urchin</name>
    <dbReference type="NCBI Taxonomy" id="7668"/>
    <lineage>
        <taxon>Eukaryota</taxon>
        <taxon>Metazoa</taxon>
        <taxon>Echinodermata</taxon>
        <taxon>Eleutherozoa</taxon>
        <taxon>Echinozoa</taxon>
        <taxon>Echinoidea</taxon>
        <taxon>Euechinoidea</taxon>
        <taxon>Echinacea</taxon>
        <taxon>Camarodonta</taxon>
        <taxon>Echinidea</taxon>
        <taxon>Strongylocentrotidae</taxon>
        <taxon>Strongylocentrotus</taxon>
    </lineage>
</organism>
<evidence type="ECO:0000256" key="4">
    <source>
        <dbReference type="ARBA" id="ARBA00022801"/>
    </source>
</evidence>
<dbReference type="GO" id="GO:0030198">
    <property type="term" value="P:extracellular matrix organization"/>
    <property type="evidence" value="ECO:0000318"/>
    <property type="project" value="GO_Central"/>
</dbReference>
<evidence type="ECO:0000256" key="3">
    <source>
        <dbReference type="ARBA" id="ARBA00022723"/>
    </source>
</evidence>
<feature type="compositionally biased region" description="Low complexity" evidence="10">
    <location>
        <begin position="41"/>
        <end position="77"/>
    </location>
</feature>
<dbReference type="PANTHER" id="PTHR10201:SF294">
    <property type="entry name" value="MATRIX METALLOPROTEINASE 16"/>
    <property type="match status" value="1"/>
</dbReference>
<feature type="binding site" evidence="8">
    <location>
        <position position="250"/>
    </location>
    <ligand>
        <name>Ca(2+)</name>
        <dbReference type="ChEBI" id="CHEBI:29108"/>
        <label>2</label>
    </ligand>
</feature>
<feature type="binding site" evidence="8">
    <location>
        <position position="233"/>
    </location>
    <ligand>
        <name>Ca(2+)</name>
        <dbReference type="ChEBI" id="CHEBI:29108"/>
        <label>3</label>
    </ligand>
</feature>
<feature type="binding site" evidence="8">
    <location>
        <position position="254"/>
    </location>
    <ligand>
        <name>Zn(2+)</name>
        <dbReference type="ChEBI" id="CHEBI:29105"/>
        <label>1</label>
    </ligand>
</feature>
<protein>
    <recommendedName>
        <fullName evidence="12">Peptidase metallopeptidase domain-containing protein</fullName>
    </recommendedName>
</protein>
<dbReference type="InterPro" id="IPR024079">
    <property type="entry name" value="MetalloPept_cat_dom_sf"/>
</dbReference>
<name>A0A7M7REX2_STRPU</name>
<keyword evidence="8" id="KW-0106">Calcium</keyword>
<evidence type="ECO:0000256" key="8">
    <source>
        <dbReference type="PIRSR" id="PIRSR621190-2"/>
    </source>
</evidence>
<dbReference type="SMART" id="SM00235">
    <property type="entry name" value="ZnMc"/>
    <property type="match status" value="1"/>
</dbReference>
<dbReference type="PROSITE" id="PS51642">
    <property type="entry name" value="HEMOPEXIN_2"/>
    <property type="match status" value="1"/>
</dbReference>
<dbReference type="InterPro" id="IPR001818">
    <property type="entry name" value="Pept_M10_metallopeptidase"/>
</dbReference>
<dbReference type="PANTHER" id="PTHR10201">
    <property type="entry name" value="MATRIX METALLOPROTEINASE"/>
    <property type="match status" value="1"/>
</dbReference>
<dbReference type="CDD" id="cd04278">
    <property type="entry name" value="ZnMc_MMP"/>
    <property type="match status" value="1"/>
</dbReference>
<feature type="binding site" evidence="8">
    <location>
        <position position="404"/>
    </location>
    <ligand>
        <name>Ca(2+)</name>
        <dbReference type="ChEBI" id="CHEBI:29108"/>
        <label>4</label>
    </ligand>
</feature>
<dbReference type="GO" id="GO:0008270">
    <property type="term" value="F:zinc ion binding"/>
    <property type="evidence" value="ECO:0007669"/>
    <property type="project" value="InterPro"/>
</dbReference>
<evidence type="ECO:0000256" key="5">
    <source>
        <dbReference type="ARBA" id="ARBA00022833"/>
    </source>
</evidence>
<feature type="binding site" description="in inhibited form" evidence="8">
    <location>
        <position position="144"/>
    </location>
    <ligand>
        <name>Zn(2+)</name>
        <dbReference type="ChEBI" id="CHEBI:29105"/>
        <label>2</label>
        <note>catalytic</note>
    </ligand>
</feature>
<feature type="binding site" evidence="8">
    <location>
        <position position="277"/>
    </location>
    <ligand>
        <name>Zn(2+)</name>
        <dbReference type="ChEBI" id="CHEBI:29105"/>
        <label>2</label>
        <note>catalytic</note>
    </ligand>
</feature>
<comment type="cofactor">
    <cofactor evidence="8">
        <name>Ca(2+)</name>
        <dbReference type="ChEBI" id="CHEBI:29108"/>
    </cofactor>
    <text evidence="8">Can bind about 5 Ca(2+) ions per subunit.</text>
</comment>
<evidence type="ECO:0000256" key="2">
    <source>
        <dbReference type="ARBA" id="ARBA00022670"/>
    </source>
</evidence>
<dbReference type="OrthoDB" id="406838at2759"/>
<evidence type="ECO:0000313" key="14">
    <source>
        <dbReference type="Proteomes" id="UP000007110"/>
    </source>
</evidence>
<dbReference type="InterPro" id="IPR036375">
    <property type="entry name" value="Hemopexin-like_dom_sf"/>
</dbReference>
<feature type="region of interest" description="Disordered" evidence="10">
    <location>
        <begin position="41"/>
        <end position="80"/>
    </location>
</feature>
<feature type="domain" description="Peptidase metallopeptidase" evidence="12">
    <location>
        <begin position="163"/>
        <end position="322"/>
    </location>
</feature>
<feature type="active site" evidence="7">
    <location>
        <position position="278"/>
    </location>
</feature>
<evidence type="ECO:0000259" key="12">
    <source>
        <dbReference type="SMART" id="SM00235"/>
    </source>
</evidence>
<evidence type="ECO:0000256" key="7">
    <source>
        <dbReference type="PIRSR" id="PIRSR621190-1"/>
    </source>
</evidence>
<dbReference type="Proteomes" id="UP000007110">
    <property type="component" value="Unassembled WGS sequence"/>
</dbReference>
<accession>A0A7M7REX2</accession>
<feature type="binding site" evidence="8">
    <location>
        <position position="281"/>
    </location>
    <ligand>
        <name>Zn(2+)</name>
        <dbReference type="ChEBI" id="CHEBI:29105"/>
        <label>2</label>
        <note>catalytic</note>
    </ligand>
</feature>
<feature type="binding site" evidence="8">
    <location>
        <position position="452"/>
    </location>
    <ligand>
        <name>Ca(2+)</name>
        <dbReference type="ChEBI" id="CHEBI:29108"/>
        <label>5</label>
    </ligand>
</feature>
<feature type="repeat" description="Hemopexin" evidence="9">
    <location>
        <begin position="446"/>
        <end position="494"/>
    </location>
</feature>
<dbReference type="InterPro" id="IPR018487">
    <property type="entry name" value="Hemopexin-like_repeat"/>
</dbReference>
<dbReference type="FunFam" id="3.40.390.10:FF:000022">
    <property type="entry name" value="Matrix metalloproteinase 1, isoform C"/>
    <property type="match status" value="1"/>
</dbReference>
<feature type="binding site" evidence="8">
    <location>
        <position position="406"/>
    </location>
    <ligand>
        <name>Ca(2+)</name>
        <dbReference type="ChEBI" id="CHEBI:29108"/>
        <label>5</label>
    </ligand>
</feature>
<dbReference type="InterPro" id="IPR021190">
    <property type="entry name" value="Pept_M10A"/>
</dbReference>
<dbReference type="GO" id="GO:0006508">
    <property type="term" value="P:proteolysis"/>
    <property type="evidence" value="ECO:0007669"/>
    <property type="project" value="UniProtKB-KW"/>
</dbReference>
<comment type="cofactor">
    <cofactor evidence="8">
        <name>Zn(2+)</name>
        <dbReference type="ChEBI" id="CHEBI:29105"/>
    </cofactor>
    <text evidence="8">Binds 2 Zn(2+) ions per subunit.</text>
</comment>
<feature type="binding site" evidence="8">
    <location>
        <position position="252"/>
    </location>
    <ligand>
        <name>Ca(2+)</name>
        <dbReference type="ChEBI" id="CHEBI:29108"/>
        <label>2</label>
    </ligand>
</feature>
<dbReference type="InterPro" id="IPR033739">
    <property type="entry name" value="M10A_MMP"/>
</dbReference>
<dbReference type="KEGG" id="spu:586753"/>
<feature type="binding site" evidence="8">
    <location>
        <position position="216"/>
    </location>
    <ligand>
        <name>Ca(2+)</name>
        <dbReference type="ChEBI" id="CHEBI:29108"/>
        <label>2</label>
    </ligand>
</feature>
<sequence>MYTQLSSRATQRLLLLLGMFLVPSTVFGQFWQNTQGNSYPQYQGTSTSDSTYGGQQQSQQNSQQSQGQGQGQTSNIDIDFDDDMDPEDIEFFKGYMQIYEYVEGAETPEELREAVMRLQRMAGVEVTGILNNQTLARIRNAERCGNKDRRVSNDEMRKKRYAIQHGWSKRKLTWAIKNYTPDVAKATTIRVLTTAFQVWGDVARLDFNPTRFPKADIIVQFARGNHGDGYAFDGPGGTLAHAYFPGDGIGGDVHFDEDETFSDRTRQGTNLFIVAAHEIGHSLGLAHSEVSKSLMAPYYQGFQPRFTLNTDDVRGIQSLYGARANAPNRPNRPGGPVIPDNGPKDRGVCNAPISAVTYGQVAGHPTPSLFIFSGEQFWVRKGTEPVSNALRTEAVFTEMSAVPDAAFIRTFRGQRRMVFFSGTEIWEFTQGAYQASDIRVRTGIRTNGIDAAFKWGRNNRIYVFYRTLYWRLNENTMRADRGYPRPIKDNWRGRNGPINAAWTEGKGGVSYFLIDKQVSTFKDNEVFFIAETRSFASDWLICGQNIGSGADGPIKTSGLLLIASFLLTMKRVL</sequence>
<feature type="binding site" evidence="8">
    <location>
        <position position="295"/>
    </location>
    <ligand>
        <name>Zn(2+)</name>
        <dbReference type="ChEBI" id="CHEBI:29105"/>
        <label>2</label>
        <note>catalytic</note>
    </ligand>
</feature>
<feature type="binding site" evidence="8">
    <location>
        <position position="259"/>
    </location>
    <ligand>
        <name>Ca(2+)</name>
        <dbReference type="ChEBI" id="CHEBI:29108"/>
        <label>3</label>
    </ligand>
</feature>
<dbReference type="SUPFAM" id="SSF47090">
    <property type="entry name" value="PGBD-like"/>
    <property type="match status" value="1"/>
</dbReference>
<dbReference type="SUPFAM" id="SSF50923">
    <property type="entry name" value="Hemopexin-like domain"/>
    <property type="match status" value="1"/>
</dbReference>
<keyword evidence="5 8" id="KW-0862">Zinc</keyword>
<dbReference type="RefSeq" id="XP_791616.2">
    <property type="nucleotide sequence ID" value="XM_786523.5"/>
</dbReference>
<feature type="chain" id="PRO_5029508420" description="Peptidase metallopeptidase domain-containing protein" evidence="11">
    <location>
        <begin position="29"/>
        <end position="573"/>
    </location>
</feature>
<feature type="binding site" evidence="8">
    <location>
        <position position="234"/>
    </location>
    <ligand>
        <name>Ca(2+)</name>
        <dbReference type="ChEBI" id="CHEBI:29108"/>
        <label>3</label>
    </ligand>
</feature>
<feature type="region of interest" description="Disordered" evidence="10">
    <location>
        <begin position="323"/>
        <end position="342"/>
    </location>
</feature>
<evidence type="ECO:0000256" key="1">
    <source>
        <dbReference type="ARBA" id="ARBA00010370"/>
    </source>
</evidence>
<reference evidence="14" key="1">
    <citation type="submission" date="2015-02" db="EMBL/GenBank/DDBJ databases">
        <title>Genome sequencing for Strongylocentrotus purpuratus.</title>
        <authorList>
            <person name="Murali S."/>
            <person name="Liu Y."/>
            <person name="Vee V."/>
            <person name="English A."/>
            <person name="Wang M."/>
            <person name="Skinner E."/>
            <person name="Han Y."/>
            <person name="Muzny D.M."/>
            <person name="Worley K.C."/>
            <person name="Gibbs R.A."/>
        </authorList>
    </citation>
    <scope>NUCLEOTIDE SEQUENCE</scope>
</reference>
<evidence type="ECO:0000256" key="11">
    <source>
        <dbReference type="SAM" id="SignalP"/>
    </source>
</evidence>
<keyword evidence="2" id="KW-0645">Protease</keyword>
<feature type="binding site" evidence="8">
    <location>
        <position position="259"/>
    </location>
    <ligand>
        <name>Ca(2+)</name>
        <dbReference type="ChEBI" id="CHEBI:29108"/>
        <label>1</label>
    </ligand>
</feature>
<dbReference type="Pfam" id="PF00045">
    <property type="entry name" value="Hemopexin"/>
    <property type="match status" value="1"/>
</dbReference>
<dbReference type="Gene3D" id="2.110.10.10">
    <property type="entry name" value="Hemopexin-like domain"/>
    <property type="match status" value="1"/>
</dbReference>
<proteinExistence type="inferred from homology"/>
<dbReference type="Gene3D" id="3.40.390.10">
    <property type="entry name" value="Collagenase (Catalytic Domain)"/>
    <property type="match status" value="1"/>
</dbReference>
<dbReference type="InParanoid" id="A0A7M7REX2"/>
<dbReference type="InterPro" id="IPR036365">
    <property type="entry name" value="PGBD-like_sf"/>
</dbReference>
<evidence type="ECO:0000313" key="13">
    <source>
        <dbReference type="EnsemblMetazoa" id="XP_791616"/>
    </source>
</evidence>
<feature type="signal peptide" evidence="11">
    <location>
        <begin position="1"/>
        <end position="28"/>
    </location>
</feature>
<dbReference type="GeneID" id="586753"/>
<feature type="binding site" evidence="8">
    <location>
        <position position="241"/>
    </location>
    <ligand>
        <name>Zn(2+)</name>
        <dbReference type="ChEBI" id="CHEBI:29105"/>
        <label>1</label>
    </ligand>
</feature>
<dbReference type="InterPro" id="IPR002477">
    <property type="entry name" value="Peptidoglycan-bd-like"/>
</dbReference>
<evidence type="ECO:0000256" key="10">
    <source>
        <dbReference type="SAM" id="MobiDB-lite"/>
    </source>
</evidence>
<feature type="binding site" evidence="8">
    <location>
        <position position="228"/>
    </location>
    <ligand>
        <name>Zn(2+)</name>
        <dbReference type="ChEBI" id="CHEBI:29105"/>
        <label>1</label>
    </ligand>
</feature>
<feature type="binding site" evidence="8">
    <location>
        <position position="287"/>
    </location>
    <ligand>
        <name>Zn(2+)</name>
        <dbReference type="ChEBI" id="CHEBI:29105"/>
        <label>2</label>
        <note>catalytic</note>
    </ligand>
</feature>
<dbReference type="OMA" id="ASDWLIC"/>